<dbReference type="EMBL" id="RBZN01000010">
    <property type="protein sequence ID" value="RKQ18143.1"/>
    <property type="molecule type" value="Genomic_DNA"/>
</dbReference>
<dbReference type="Pfam" id="PF00700">
    <property type="entry name" value="Flagellin_C"/>
    <property type="match status" value="1"/>
</dbReference>
<evidence type="ECO:0000313" key="6">
    <source>
        <dbReference type="Proteomes" id="UP000272238"/>
    </source>
</evidence>
<reference evidence="5 6" key="1">
    <citation type="journal article" date="2016" name="Antonie Van Leeuwenhoek">
        <title>Lysinibacillus endophyticus sp. nov., an indole-3-acetic acid producing endophytic bacterium isolated from corn root (Zea mays cv. Xinken-5).</title>
        <authorList>
            <person name="Yu J."/>
            <person name="Guan X."/>
            <person name="Liu C."/>
            <person name="Xiang W."/>
            <person name="Yu Z."/>
            <person name="Liu X."/>
            <person name="Wang G."/>
        </authorList>
    </citation>
    <scope>NUCLEOTIDE SEQUENCE [LARGE SCALE GENOMIC DNA]</scope>
    <source>
        <strain evidence="5 6">DSM 100506</strain>
    </source>
</reference>
<evidence type="ECO:0000256" key="1">
    <source>
        <dbReference type="ARBA" id="ARBA00004365"/>
    </source>
</evidence>
<keyword evidence="6" id="KW-1185">Reference proteome</keyword>
<dbReference type="Gene3D" id="1.20.1330.10">
    <property type="entry name" value="f41 fragment of flagellin, N-terminal domain"/>
    <property type="match status" value="1"/>
</dbReference>
<name>A0A494Z6D6_9BACL</name>
<keyword evidence="3" id="KW-0975">Bacterial flagellum</keyword>
<accession>A0A494Z6D6</accession>
<organism evidence="5 6">
    <name type="scientific">Ureibacillus endophyticus</name>
    <dbReference type="NCBI Taxonomy" id="1978490"/>
    <lineage>
        <taxon>Bacteria</taxon>
        <taxon>Bacillati</taxon>
        <taxon>Bacillota</taxon>
        <taxon>Bacilli</taxon>
        <taxon>Bacillales</taxon>
        <taxon>Caryophanaceae</taxon>
        <taxon>Ureibacillus</taxon>
    </lineage>
</organism>
<sequence>MTNDNLKGIMYTSTDLKSWTQVDIKGNSRFNSVIWNEERDEFMAVGRLVTGTSKNGVDWDFNSFAGEIYSVAWGNGKYVIGGSLLQSNVKSSIDGITWEKADFVGGSLSDRVLNVSWNGNEFVLQAWEKSTYSSKDGQTWTKGLMDRWTNYLNDATYIGNDQWIAVGLQTVTSTGIYITGPAPNTPEKENEFKNEEKTTEEQVASKDLINAFILQVGPNEGDRFFVELTDATTKALRIDNLSVVIQEKASEAISQLDIAIQMISDERAKFGVYENSLNHIYNNSTNYSLNIQNAESRIRDTDMTKELMSKIRYTILSEVSQIVFAQSNQSSQQVLQILR</sequence>
<evidence type="ECO:0000256" key="3">
    <source>
        <dbReference type="ARBA" id="ARBA00023143"/>
    </source>
</evidence>
<comment type="similarity">
    <text evidence="2">Belongs to the bacterial flagellin family.</text>
</comment>
<proteinExistence type="inferred from homology"/>
<gene>
    <name evidence="5" type="ORF">D8M03_06330</name>
</gene>
<dbReference type="Gene3D" id="6.10.10.10">
    <property type="entry name" value="Flagellar export chaperone, C-terminal domain"/>
    <property type="match status" value="1"/>
</dbReference>
<dbReference type="SUPFAM" id="SSF64518">
    <property type="entry name" value="Phase 1 flagellin"/>
    <property type="match status" value="1"/>
</dbReference>
<comment type="subcellular location">
    <subcellularLocation>
        <location evidence="1">Bacterial flagellum</location>
    </subcellularLocation>
</comment>
<dbReference type="OrthoDB" id="9796789at2"/>
<dbReference type="Proteomes" id="UP000272238">
    <property type="component" value="Unassembled WGS sequence"/>
</dbReference>
<protein>
    <recommendedName>
        <fullName evidence="4">Flagellin C-terminal domain-containing protein</fullName>
    </recommendedName>
</protein>
<dbReference type="InterPro" id="IPR042187">
    <property type="entry name" value="Flagellin_C_sub2"/>
</dbReference>
<dbReference type="PANTHER" id="PTHR42792:SF2">
    <property type="entry name" value="FLAGELLIN"/>
    <property type="match status" value="1"/>
</dbReference>
<evidence type="ECO:0000256" key="2">
    <source>
        <dbReference type="ARBA" id="ARBA00005709"/>
    </source>
</evidence>
<dbReference type="GO" id="GO:0005198">
    <property type="term" value="F:structural molecule activity"/>
    <property type="evidence" value="ECO:0007669"/>
    <property type="project" value="InterPro"/>
</dbReference>
<feature type="domain" description="Flagellin C-terminal" evidence="4">
    <location>
        <begin position="255"/>
        <end position="338"/>
    </location>
</feature>
<evidence type="ECO:0000259" key="4">
    <source>
        <dbReference type="Pfam" id="PF00700"/>
    </source>
</evidence>
<comment type="caution">
    <text evidence="5">The sequence shown here is derived from an EMBL/GenBank/DDBJ whole genome shotgun (WGS) entry which is preliminary data.</text>
</comment>
<dbReference type="AlphaFoldDB" id="A0A494Z6D6"/>
<evidence type="ECO:0000313" key="5">
    <source>
        <dbReference type="EMBL" id="RKQ18143.1"/>
    </source>
</evidence>
<dbReference type="RefSeq" id="WP_121213940.1">
    <property type="nucleotide sequence ID" value="NZ_RBZN01000010.1"/>
</dbReference>
<dbReference type="InterPro" id="IPR046358">
    <property type="entry name" value="Flagellin_C"/>
</dbReference>
<dbReference type="InterPro" id="IPR001492">
    <property type="entry name" value="Flagellin"/>
</dbReference>
<dbReference type="PANTHER" id="PTHR42792">
    <property type="entry name" value="FLAGELLIN"/>
    <property type="match status" value="1"/>
</dbReference>
<dbReference type="GO" id="GO:0009288">
    <property type="term" value="C:bacterial-type flagellum"/>
    <property type="evidence" value="ECO:0007669"/>
    <property type="project" value="UniProtKB-SubCell"/>
</dbReference>